<dbReference type="Proteomes" id="UP000095283">
    <property type="component" value="Unplaced"/>
</dbReference>
<proteinExistence type="predicted"/>
<evidence type="ECO:0000313" key="1">
    <source>
        <dbReference type="Proteomes" id="UP000095283"/>
    </source>
</evidence>
<reference evidence="2" key="1">
    <citation type="submission" date="2016-11" db="UniProtKB">
        <authorList>
            <consortium name="WormBaseParasite"/>
        </authorList>
    </citation>
    <scope>IDENTIFICATION</scope>
</reference>
<sequence length="76" mass="8921">MSFHEVIFAFFGIYCRYFLEEIERKVIQELFILTALKSSFRALFSNLCVVLYTCLSLVYPLLDLLNYPIIDCPISL</sequence>
<organism evidence="1 2">
    <name type="scientific">Heterorhabditis bacteriophora</name>
    <name type="common">Entomopathogenic nematode worm</name>
    <dbReference type="NCBI Taxonomy" id="37862"/>
    <lineage>
        <taxon>Eukaryota</taxon>
        <taxon>Metazoa</taxon>
        <taxon>Ecdysozoa</taxon>
        <taxon>Nematoda</taxon>
        <taxon>Chromadorea</taxon>
        <taxon>Rhabditida</taxon>
        <taxon>Rhabditina</taxon>
        <taxon>Rhabditomorpha</taxon>
        <taxon>Strongyloidea</taxon>
        <taxon>Heterorhabditidae</taxon>
        <taxon>Heterorhabditis</taxon>
    </lineage>
</organism>
<dbReference type="AlphaFoldDB" id="A0A1I7WFA6"/>
<protein>
    <submittedName>
        <fullName evidence="2">Ovule protein</fullName>
    </submittedName>
</protein>
<accession>A0A1I7WFA6</accession>
<evidence type="ECO:0000313" key="2">
    <source>
        <dbReference type="WBParaSite" id="Hba_03603"/>
    </source>
</evidence>
<name>A0A1I7WFA6_HETBA</name>
<keyword evidence="1" id="KW-1185">Reference proteome</keyword>
<dbReference type="WBParaSite" id="Hba_03603">
    <property type="protein sequence ID" value="Hba_03603"/>
    <property type="gene ID" value="Hba_03603"/>
</dbReference>